<sequence>MANKQKFLKGMAYTALVAALAISGCSKSSSDSPSTSGSSTQPASQKDVDLKIINFRVEDKAFYDVINAKFEKEYPYIHIKYDAVPTKDYPQLKQSRLVAGDVDLVGGGGRDVKDPTMRENWMDLSGQPLLEGYFPDALKAGQADGKQYLIPTISTSVVTYYNKKVFQDLGLSVPRTWSEFVDACEKIKAAGIDPVMFGGKDQWPVNMILIGLEAGIVQGPQPDFYDGMKTEKTKFSDPAWVEVYSKLQTLSKYFEKNATGLAYGEAPGLFAQGKAAMMIDGSWSAQQVESANPAFEVGAFLTPGSDQANFNEAAPTSNGDSGWLVYKNAENKDAALKYLEFLSRPDNYQMFVSATKMLPTMKDVQMESPLTQEIAGLLSNQTDFWEAHQVAGAKYNYTEYAMKLILNGISPQDAAVKMQKDFIDSKQNWK</sequence>
<keyword evidence="5" id="KW-0449">Lipoprotein</keyword>
<evidence type="ECO:0000256" key="2">
    <source>
        <dbReference type="ARBA" id="ARBA00022729"/>
    </source>
</evidence>
<organism evidence="6 7">
    <name type="scientific">Cohnella soli</name>
    <dbReference type="NCBI Taxonomy" id="425005"/>
    <lineage>
        <taxon>Bacteria</taxon>
        <taxon>Bacillati</taxon>
        <taxon>Bacillota</taxon>
        <taxon>Bacilli</taxon>
        <taxon>Bacillales</taxon>
        <taxon>Paenibacillaceae</taxon>
        <taxon>Cohnella</taxon>
    </lineage>
</organism>
<evidence type="ECO:0000256" key="4">
    <source>
        <dbReference type="ARBA" id="ARBA00023139"/>
    </source>
</evidence>
<keyword evidence="1" id="KW-1003">Cell membrane</keyword>
<evidence type="ECO:0000256" key="1">
    <source>
        <dbReference type="ARBA" id="ARBA00022475"/>
    </source>
</evidence>
<evidence type="ECO:0000313" key="7">
    <source>
        <dbReference type="Proteomes" id="UP001596113"/>
    </source>
</evidence>
<evidence type="ECO:0000256" key="5">
    <source>
        <dbReference type="ARBA" id="ARBA00023288"/>
    </source>
</evidence>
<protein>
    <submittedName>
        <fullName evidence="6">ABC transporter substrate-binding protein</fullName>
    </submittedName>
</protein>
<reference evidence="7" key="1">
    <citation type="journal article" date="2019" name="Int. J. Syst. Evol. Microbiol.">
        <title>The Global Catalogue of Microorganisms (GCM) 10K type strain sequencing project: providing services to taxonomists for standard genome sequencing and annotation.</title>
        <authorList>
            <consortium name="The Broad Institute Genomics Platform"/>
            <consortium name="The Broad Institute Genome Sequencing Center for Infectious Disease"/>
            <person name="Wu L."/>
            <person name="Ma J."/>
        </authorList>
    </citation>
    <scope>NUCLEOTIDE SEQUENCE [LARGE SCALE GENOMIC DNA]</scope>
    <source>
        <strain evidence="7">CGMCC 1.18575</strain>
    </source>
</reference>
<dbReference type="PROSITE" id="PS51257">
    <property type="entry name" value="PROKAR_LIPOPROTEIN"/>
    <property type="match status" value="1"/>
</dbReference>
<proteinExistence type="predicted"/>
<dbReference type="RefSeq" id="WP_378139238.1">
    <property type="nucleotide sequence ID" value="NZ_JBHSMI010000067.1"/>
</dbReference>
<evidence type="ECO:0000256" key="3">
    <source>
        <dbReference type="ARBA" id="ARBA00023136"/>
    </source>
</evidence>
<dbReference type="Proteomes" id="UP001596113">
    <property type="component" value="Unassembled WGS sequence"/>
</dbReference>
<dbReference type="InterPro" id="IPR006059">
    <property type="entry name" value="SBP"/>
</dbReference>
<accession>A0ABW0I0Z5</accession>
<keyword evidence="3" id="KW-0472">Membrane</keyword>
<keyword evidence="2" id="KW-0732">Signal</keyword>
<dbReference type="InterPro" id="IPR050490">
    <property type="entry name" value="Bact_solute-bd_prot1"/>
</dbReference>
<keyword evidence="7" id="KW-1185">Reference proteome</keyword>
<dbReference type="Pfam" id="PF01547">
    <property type="entry name" value="SBP_bac_1"/>
    <property type="match status" value="1"/>
</dbReference>
<dbReference type="PANTHER" id="PTHR43649">
    <property type="entry name" value="ARABINOSE-BINDING PROTEIN-RELATED"/>
    <property type="match status" value="1"/>
</dbReference>
<comment type="caution">
    <text evidence="6">The sequence shown here is derived from an EMBL/GenBank/DDBJ whole genome shotgun (WGS) entry which is preliminary data.</text>
</comment>
<dbReference type="PANTHER" id="PTHR43649:SF33">
    <property type="entry name" value="POLYGALACTURONAN_RHAMNOGALACTURONAN-BINDING PROTEIN YTCQ"/>
    <property type="match status" value="1"/>
</dbReference>
<dbReference type="Gene3D" id="3.40.190.10">
    <property type="entry name" value="Periplasmic binding protein-like II"/>
    <property type="match status" value="2"/>
</dbReference>
<dbReference type="EMBL" id="JBHSMI010000067">
    <property type="protein sequence ID" value="MFC5406979.1"/>
    <property type="molecule type" value="Genomic_DNA"/>
</dbReference>
<gene>
    <name evidence="6" type="ORF">ACFPOF_29995</name>
</gene>
<keyword evidence="4" id="KW-0564">Palmitate</keyword>
<name>A0ABW0I0Z5_9BACL</name>
<dbReference type="SUPFAM" id="SSF53850">
    <property type="entry name" value="Periplasmic binding protein-like II"/>
    <property type="match status" value="1"/>
</dbReference>
<evidence type="ECO:0000313" key="6">
    <source>
        <dbReference type="EMBL" id="MFC5406979.1"/>
    </source>
</evidence>